<protein>
    <recommendedName>
        <fullName evidence="3">SMI1 / KNR4 family</fullName>
    </recommendedName>
</protein>
<reference evidence="1 2" key="1">
    <citation type="submission" date="2018-06" db="EMBL/GenBank/DDBJ databases">
        <authorList>
            <consortium name="Pathogen Informatics"/>
            <person name="Doyle S."/>
        </authorList>
    </citation>
    <scope>NUCLEOTIDE SEQUENCE [LARGE SCALE GENOMIC DNA]</scope>
    <source>
        <strain evidence="1 2">NCTC11179</strain>
    </source>
</reference>
<sequence>MNWNIQQLFLAEKLPSVYGGILHSFRQFYVIQLSDGDDVEFYSVDKLVESFNQELQLHQAISQFFLDAASKHPVGKVYCRMSDRDIDVAVFKETFYFGLRGDYGRLFINLANQSIWEYWLDDGSVGYCAPSMDEFLQGSAVLAKDE</sequence>
<accession>A0A378RIE9</accession>
<keyword evidence="2" id="KW-1185">Reference proteome</keyword>
<dbReference type="RefSeq" id="WP_115089873.1">
    <property type="nucleotide sequence ID" value="NZ_CP068107.1"/>
</dbReference>
<evidence type="ECO:0000313" key="2">
    <source>
        <dbReference type="Proteomes" id="UP000255024"/>
    </source>
</evidence>
<dbReference type="Proteomes" id="UP000255024">
    <property type="component" value="Unassembled WGS sequence"/>
</dbReference>
<proteinExistence type="predicted"/>
<evidence type="ECO:0008006" key="3">
    <source>
        <dbReference type="Google" id="ProtNLM"/>
    </source>
</evidence>
<evidence type="ECO:0000313" key="1">
    <source>
        <dbReference type="EMBL" id="STZ26803.1"/>
    </source>
</evidence>
<gene>
    <name evidence="1" type="ORF">NCTC11179_00330</name>
</gene>
<dbReference type="EMBL" id="UGQL01000001">
    <property type="protein sequence ID" value="STZ26803.1"/>
    <property type="molecule type" value="Genomic_DNA"/>
</dbReference>
<organism evidence="1 2">
    <name type="scientific">Myroides odoratus</name>
    <name type="common">Flavobacterium odoratum</name>
    <dbReference type="NCBI Taxonomy" id="256"/>
    <lineage>
        <taxon>Bacteria</taxon>
        <taxon>Pseudomonadati</taxon>
        <taxon>Bacteroidota</taxon>
        <taxon>Flavobacteriia</taxon>
        <taxon>Flavobacteriales</taxon>
        <taxon>Flavobacteriaceae</taxon>
        <taxon>Myroides</taxon>
    </lineage>
</organism>
<name>A0A378RIE9_MYROD</name>
<dbReference type="AlphaFoldDB" id="A0A378RIE9"/>